<reference evidence="6" key="1">
    <citation type="journal article" date="2024" name="Antonie Van Leeuwenhoek">
        <title>Bradyrhizobium ontarionense sp. nov., a novel bacterial symbiont isolated from Aeschynomene indica (Indian jointvetch), harbours photosynthesis, nitrogen fixation and nitrous oxide (N2O) reductase genes.</title>
        <authorList>
            <person name="Bromfield E.S.P."/>
            <person name="Cloutier S."/>
        </authorList>
    </citation>
    <scope>NUCLEOTIDE SEQUENCE</scope>
    <source>
        <strain evidence="6">A19</strain>
    </source>
</reference>
<dbReference type="InterPro" id="IPR011910">
    <property type="entry name" value="RfaF"/>
</dbReference>
<keyword evidence="2" id="KW-0808">Transferase</keyword>
<accession>A0ABY3RB15</accession>
<comment type="similarity">
    <text evidence="3">Belongs to the glycosyltransferase 9 family.</text>
</comment>
<evidence type="ECO:0000313" key="6">
    <source>
        <dbReference type="EMBL" id="UFZ04384.1"/>
    </source>
</evidence>
<dbReference type="Proteomes" id="UP001431010">
    <property type="component" value="Chromosome"/>
</dbReference>
<dbReference type="PANTHER" id="PTHR30160:SF7">
    <property type="entry name" value="ADP-HEPTOSE--LPS HEPTOSYLTRANSFERASE 2"/>
    <property type="match status" value="1"/>
</dbReference>
<dbReference type="CDD" id="cd03789">
    <property type="entry name" value="GT9_LPS_heptosyltransferase"/>
    <property type="match status" value="1"/>
</dbReference>
<dbReference type="EC" id="2.4.99.24" evidence="4"/>
<dbReference type="NCBIfam" id="TIGR02195">
    <property type="entry name" value="heptsyl_trn_II"/>
    <property type="match status" value="1"/>
</dbReference>
<dbReference type="Gene3D" id="3.40.50.2000">
    <property type="entry name" value="Glycogen Phosphorylase B"/>
    <property type="match status" value="2"/>
</dbReference>
<evidence type="ECO:0000256" key="4">
    <source>
        <dbReference type="ARBA" id="ARBA00044042"/>
    </source>
</evidence>
<dbReference type="EMBL" id="CP088156">
    <property type="protein sequence ID" value="UFZ04384.1"/>
    <property type="molecule type" value="Genomic_DNA"/>
</dbReference>
<keyword evidence="1" id="KW-0328">Glycosyltransferase</keyword>
<dbReference type="InterPro" id="IPR051199">
    <property type="entry name" value="LPS_LOS_Heptosyltrfase"/>
</dbReference>
<name>A0ABY3RB15_9BRAD</name>
<dbReference type="PANTHER" id="PTHR30160">
    <property type="entry name" value="TETRAACYLDISACCHARIDE 4'-KINASE-RELATED"/>
    <property type="match status" value="1"/>
</dbReference>
<dbReference type="Pfam" id="PF01075">
    <property type="entry name" value="Glyco_transf_9"/>
    <property type="match status" value="1"/>
</dbReference>
<evidence type="ECO:0000313" key="7">
    <source>
        <dbReference type="Proteomes" id="UP001431010"/>
    </source>
</evidence>
<evidence type="ECO:0000256" key="2">
    <source>
        <dbReference type="ARBA" id="ARBA00022679"/>
    </source>
</evidence>
<proteinExistence type="inferred from homology"/>
<comment type="catalytic activity">
    <reaction evidence="5">
        <text>an L-alpha-D-Hep-(1-&gt;5)-[alpha-Kdo-(2-&gt;4)]-alpha-Kdo-(2-&gt;6)-lipid A + ADP-L-glycero-beta-D-manno-heptose = an L-alpha-D-Hep-(1-&gt;3)-L-alpha-D-Hep-(1-&gt;5)-[alpha-Kdo-(2-&gt;4)]-alpha-Kdo-(2-&gt;6)-lipid A + ADP + H(+)</text>
        <dbReference type="Rhea" id="RHEA:74071"/>
        <dbReference type="ChEBI" id="CHEBI:15378"/>
        <dbReference type="ChEBI" id="CHEBI:61506"/>
        <dbReference type="ChEBI" id="CHEBI:193068"/>
        <dbReference type="ChEBI" id="CHEBI:193069"/>
        <dbReference type="ChEBI" id="CHEBI:456216"/>
        <dbReference type="EC" id="2.4.99.24"/>
    </reaction>
</comment>
<evidence type="ECO:0000256" key="3">
    <source>
        <dbReference type="ARBA" id="ARBA00043995"/>
    </source>
</evidence>
<organism evidence="6 7">
    <name type="scientific">Bradyrhizobium ontarionense</name>
    <dbReference type="NCBI Taxonomy" id="2898149"/>
    <lineage>
        <taxon>Bacteria</taxon>
        <taxon>Pseudomonadati</taxon>
        <taxon>Pseudomonadota</taxon>
        <taxon>Alphaproteobacteria</taxon>
        <taxon>Hyphomicrobiales</taxon>
        <taxon>Nitrobacteraceae</taxon>
        <taxon>Bradyrhizobium</taxon>
    </lineage>
</organism>
<keyword evidence="7" id="KW-1185">Reference proteome</keyword>
<dbReference type="SUPFAM" id="SSF53756">
    <property type="entry name" value="UDP-Glycosyltransferase/glycogen phosphorylase"/>
    <property type="match status" value="1"/>
</dbReference>
<sequence length="369" mass="39892">MNSNSAMIEVDAAETSPILIIPYMWIGDFVRGHTVVRVLKERWPNRPVDLLVTSLCAPLVDYMPGVRSGIVWDLPRSRLALARQWQLASLLRERHYRTALVMPRTWKSALAPALAAIPERVGFVGEFRFGLLNRWRWGEKALPRFIDKNAALALSDRAPLPPEWPVPQLRVPPEEVARWREANGLGSRPAVALAPGSVGAAKRWPYYGEAARLLLAAGLDVWVVGGPGEKALAAEIIATGGPAVRDLTGTDLRNGILAMAAAGVAISNDSGLMHIAAALGTPTMGIFGPTSPYHWAPLNGLAATVQTRTPVACQPCHRPVCRMNDHRCMRDIPATDVAAIAQRVLADAAARATHELASAADRGEDHRGS</sequence>
<dbReference type="RefSeq" id="WP_231320619.1">
    <property type="nucleotide sequence ID" value="NZ_CP088156.1"/>
</dbReference>
<evidence type="ECO:0000256" key="5">
    <source>
        <dbReference type="ARBA" id="ARBA00047503"/>
    </source>
</evidence>
<evidence type="ECO:0000256" key="1">
    <source>
        <dbReference type="ARBA" id="ARBA00022676"/>
    </source>
</evidence>
<protein>
    <recommendedName>
        <fullName evidence="4">lipopolysaccharide heptosyltransferase II</fullName>
        <ecNumber evidence="4">2.4.99.24</ecNumber>
    </recommendedName>
</protein>
<gene>
    <name evidence="6" type="primary">waaF</name>
    <name evidence="6" type="ORF">LQG66_35250</name>
</gene>
<dbReference type="InterPro" id="IPR002201">
    <property type="entry name" value="Glyco_trans_9"/>
</dbReference>